<name>A0ABU3P9A5_9BURK</name>
<dbReference type="EMBL" id="JAVXZY010000002">
    <property type="protein sequence ID" value="MDT8999153.1"/>
    <property type="molecule type" value="Genomic_DNA"/>
</dbReference>
<sequence length="319" mass="33343">MSSNDSFDSEIKRATFKAQSQQRVMKNAQLGQMAQAFASAASELPGVQTLQAALIDGLASSQAREAKRLASRFGAEDARTQAAAARATRYTVFAEETATQRLLVERAVKTFESDGRFSGYVYDKDGAPASGYLVQLDVRAPSRQLELSRKASTGSDGYFEIDLAWPQATGTEFNADSGIKPGSTKPRGSAAKSAAATAPSSSDGGLAEHERAALPDWQSTLLHWVENLNLSKAPGINSTSVASSGTATSTSTPPENANSASAAGTGASASSSTGSASADHAQSRVQVLDSSGKLVYQDPLPPAFDTLKSEFRLYSLANS</sequence>
<gene>
    <name evidence="2" type="ORF">RQP53_07720</name>
</gene>
<dbReference type="Proteomes" id="UP001246372">
    <property type="component" value="Unassembled WGS sequence"/>
</dbReference>
<evidence type="ECO:0008006" key="4">
    <source>
        <dbReference type="Google" id="ProtNLM"/>
    </source>
</evidence>
<protein>
    <recommendedName>
        <fullName evidence="4">Carboxypeptidase regulatory-like domain-containing protein</fullName>
    </recommendedName>
</protein>
<feature type="region of interest" description="Disordered" evidence="1">
    <location>
        <begin position="172"/>
        <end position="209"/>
    </location>
</feature>
<evidence type="ECO:0000313" key="3">
    <source>
        <dbReference type="Proteomes" id="UP001246372"/>
    </source>
</evidence>
<comment type="caution">
    <text evidence="2">The sequence shown here is derived from an EMBL/GenBank/DDBJ whole genome shotgun (WGS) entry which is preliminary data.</text>
</comment>
<evidence type="ECO:0000256" key="1">
    <source>
        <dbReference type="SAM" id="MobiDB-lite"/>
    </source>
</evidence>
<reference evidence="2" key="1">
    <citation type="submission" date="2023-09" db="EMBL/GenBank/DDBJ databases">
        <title>Paucibacter sp. APW11 Genome sequencing and assembly.</title>
        <authorList>
            <person name="Kim I."/>
        </authorList>
    </citation>
    <scope>NUCLEOTIDE SEQUENCE</scope>
    <source>
        <strain evidence="2">APW11</strain>
    </source>
</reference>
<feature type="compositionally biased region" description="Low complexity" evidence="1">
    <location>
        <begin position="189"/>
        <end position="202"/>
    </location>
</feature>
<accession>A0ABU3P9A5</accession>
<keyword evidence="3" id="KW-1185">Reference proteome</keyword>
<organism evidence="2 3">
    <name type="scientific">Roseateles aquae</name>
    <dbReference type="NCBI Taxonomy" id="3077235"/>
    <lineage>
        <taxon>Bacteria</taxon>
        <taxon>Pseudomonadati</taxon>
        <taxon>Pseudomonadota</taxon>
        <taxon>Betaproteobacteria</taxon>
        <taxon>Burkholderiales</taxon>
        <taxon>Sphaerotilaceae</taxon>
        <taxon>Roseateles</taxon>
    </lineage>
</organism>
<feature type="compositionally biased region" description="Low complexity" evidence="1">
    <location>
        <begin position="238"/>
        <end position="278"/>
    </location>
</feature>
<feature type="region of interest" description="Disordered" evidence="1">
    <location>
        <begin position="238"/>
        <end position="286"/>
    </location>
</feature>
<dbReference type="RefSeq" id="WP_315649643.1">
    <property type="nucleotide sequence ID" value="NZ_JAVXZY010000002.1"/>
</dbReference>
<evidence type="ECO:0000313" key="2">
    <source>
        <dbReference type="EMBL" id="MDT8999153.1"/>
    </source>
</evidence>
<proteinExistence type="predicted"/>